<keyword evidence="1" id="KW-1133">Transmembrane helix</keyword>
<keyword evidence="1" id="KW-0472">Membrane</keyword>
<organism evidence="2 3">
    <name type="scientific">Peribacillus castrilensis</name>
    <dbReference type="NCBI Taxonomy" id="2897690"/>
    <lineage>
        <taxon>Bacteria</taxon>
        <taxon>Bacillati</taxon>
        <taxon>Bacillota</taxon>
        <taxon>Bacilli</taxon>
        <taxon>Bacillales</taxon>
        <taxon>Bacillaceae</taxon>
        <taxon>Peribacillus</taxon>
    </lineage>
</organism>
<evidence type="ECO:0000313" key="3">
    <source>
        <dbReference type="Proteomes" id="UP001307168"/>
    </source>
</evidence>
<accession>A0AAW9NC20</accession>
<feature type="transmembrane region" description="Helical" evidence="1">
    <location>
        <begin position="6"/>
        <end position="26"/>
    </location>
</feature>
<evidence type="ECO:0000256" key="1">
    <source>
        <dbReference type="SAM" id="Phobius"/>
    </source>
</evidence>
<reference evidence="2 3" key="1">
    <citation type="submission" date="2023-03" db="EMBL/GenBank/DDBJ databases">
        <title>Bacillus Genome Sequencing.</title>
        <authorList>
            <person name="Dunlap C."/>
        </authorList>
    </citation>
    <scope>NUCLEOTIDE SEQUENCE [LARGE SCALE GENOMIC DNA]</scope>
    <source>
        <strain evidence="2 3">B-41290</strain>
    </source>
</reference>
<proteinExistence type="predicted"/>
<dbReference type="AlphaFoldDB" id="A0AAW9NC20"/>
<dbReference type="EMBL" id="JARNBH010000005">
    <property type="protein sequence ID" value="MEC0272302.1"/>
    <property type="molecule type" value="Genomic_DNA"/>
</dbReference>
<dbReference type="Proteomes" id="UP001307168">
    <property type="component" value="Unassembled WGS sequence"/>
</dbReference>
<name>A0AAW9NC20_9BACI</name>
<evidence type="ECO:0000313" key="2">
    <source>
        <dbReference type="EMBL" id="MEC0272302.1"/>
    </source>
</evidence>
<protein>
    <submittedName>
        <fullName evidence="2">Uncharacterized protein</fullName>
    </submittedName>
</protein>
<gene>
    <name evidence="2" type="ORF">P4706_04385</name>
</gene>
<sequence length="45" mass="4925">MDKDNLELIKVVSLAVIAISSAIIAWRMGKVVNYLYDLVMLSGNG</sequence>
<keyword evidence="1" id="KW-0812">Transmembrane</keyword>
<keyword evidence="3" id="KW-1185">Reference proteome</keyword>
<dbReference type="RefSeq" id="WP_249598208.1">
    <property type="nucleotide sequence ID" value="NZ_JARNBH010000005.1"/>
</dbReference>
<comment type="caution">
    <text evidence="2">The sequence shown here is derived from an EMBL/GenBank/DDBJ whole genome shotgun (WGS) entry which is preliminary data.</text>
</comment>